<keyword evidence="2" id="KW-1185">Reference proteome</keyword>
<sequence length="578" mass="62887">MPVDTCTRQLCALNDLLCQISNARPPTGAEQERRKELQKALDEGLRGLPSAGGSKTLVEGCHCEGAVERCAETLYTSAIALCSTLAAQLAPLPLPCADPFPPPALDELSHQLLRTRRLRNRLLPPISKLPEDLLSYIFSVPYAHWPPPEAAAFADRIIAVSHIWRSVALATPQAWANIVLGHVPLRARLACSALSRCDCSPRRTLGERRAARGRSWISRAKAVPISFELGPHARVEGADVVQALLESVACGLTPVRALAWGLPFTQLLLRLAPACPGLQELTVARYDSPLKPEHVDEVLERDYPALRAIELRNIPLPRPGRAFARCTRLTLTFGRETVSYLAGVVPLLEACSALEHLVVGRLDDSDVWADSAPGEPLLLPRLTTLALDEGRPDGTGLLSVLRTPALRELRLSSPHDKTRALQSAGRLVDALRKFLAVASTLEHVEFPYAVPQAFFGMLKHLPRVRVLGFAGSIYPIADFFRDAHCRDALASNCAALRELRVLVTCDVEPRDSVKVFAESLGDYVRCRRDAEGLADVDTLHLTATVGCSSEKALREALAIDCRVYVNGTLCECAGDCGA</sequence>
<dbReference type="Gene3D" id="3.80.10.10">
    <property type="entry name" value="Ribonuclease Inhibitor"/>
    <property type="match status" value="1"/>
</dbReference>
<evidence type="ECO:0000313" key="1">
    <source>
        <dbReference type="EMBL" id="KZO90437.1"/>
    </source>
</evidence>
<evidence type="ECO:0000313" key="2">
    <source>
        <dbReference type="Proteomes" id="UP000076738"/>
    </source>
</evidence>
<dbReference type="AlphaFoldDB" id="A0A167GDF2"/>
<evidence type="ECO:0008006" key="3">
    <source>
        <dbReference type="Google" id="ProtNLM"/>
    </source>
</evidence>
<name>A0A167GDF2_CALVF</name>
<protein>
    <recommendedName>
        <fullName evidence="3">F-box domain-containing protein</fullName>
    </recommendedName>
</protein>
<dbReference type="OrthoDB" id="2973282at2759"/>
<dbReference type="SUPFAM" id="SSF52047">
    <property type="entry name" value="RNI-like"/>
    <property type="match status" value="1"/>
</dbReference>
<dbReference type="Proteomes" id="UP000076738">
    <property type="component" value="Unassembled WGS sequence"/>
</dbReference>
<dbReference type="InterPro" id="IPR032675">
    <property type="entry name" value="LRR_dom_sf"/>
</dbReference>
<gene>
    <name evidence="1" type="ORF">CALVIDRAFT_569081</name>
</gene>
<accession>A0A167GDF2</accession>
<proteinExistence type="predicted"/>
<reference evidence="1 2" key="1">
    <citation type="journal article" date="2016" name="Mol. Biol. Evol.">
        <title>Comparative Genomics of Early-Diverging Mushroom-Forming Fungi Provides Insights into the Origins of Lignocellulose Decay Capabilities.</title>
        <authorList>
            <person name="Nagy L.G."/>
            <person name="Riley R."/>
            <person name="Tritt A."/>
            <person name="Adam C."/>
            <person name="Daum C."/>
            <person name="Floudas D."/>
            <person name="Sun H."/>
            <person name="Yadav J.S."/>
            <person name="Pangilinan J."/>
            <person name="Larsson K.H."/>
            <person name="Matsuura K."/>
            <person name="Barry K."/>
            <person name="Labutti K."/>
            <person name="Kuo R."/>
            <person name="Ohm R.A."/>
            <person name="Bhattacharya S.S."/>
            <person name="Shirouzu T."/>
            <person name="Yoshinaga Y."/>
            <person name="Martin F.M."/>
            <person name="Grigoriev I.V."/>
            <person name="Hibbett D.S."/>
        </authorList>
    </citation>
    <scope>NUCLEOTIDE SEQUENCE [LARGE SCALE GENOMIC DNA]</scope>
    <source>
        <strain evidence="1 2">TUFC12733</strain>
    </source>
</reference>
<organism evidence="1 2">
    <name type="scientific">Calocera viscosa (strain TUFC12733)</name>
    <dbReference type="NCBI Taxonomy" id="1330018"/>
    <lineage>
        <taxon>Eukaryota</taxon>
        <taxon>Fungi</taxon>
        <taxon>Dikarya</taxon>
        <taxon>Basidiomycota</taxon>
        <taxon>Agaricomycotina</taxon>
        <taxon>Dacrymycetes</taxon>
        <taxon>Dacrymycetales</taxon>
        <taxon>Dacrymycetaceae</taxon>
        <taxon>Calocera</taxon>
    </lineage>
</organism>
<dbReference type="EMBL" id="KV417342">
    <property type="protein sequence ID" value="KZO90437.1"/>
    <property type="molecule type" value="Genomic_DNA"/>
</dbReference>